<dbReference type="Proteomes" id="UP000280668">
    <property type="component" value="Unassembled WGS sequence"/>
</dbReference>
<evidence type="ECO:0000256" key="8">
    <source>
        <dbReference type="SAM" id="MobiDB-lite"/>
    </source>
</evidence>
<name>A0A3N2BCD5_9MICO</name>
<dbReference type="GO" id="GO:0005886">
    <property type="term" value="C:plasma membrane"/>
    <property type="evidence" value="ECO:0007669"/>
    <property type="project" value="UniProtKB-SubCell"/>
</dbReference>
<dbReference type="OrthoDB" id="9808005at2"/>
<evidence type="ECO:0000256" key="7">
    <source>
        <dbReference type="RuleBase" id="RU363032"/>
    </source>
</evidence>
<keyword evidence="4 7" id="KW-0812">Transmembrane</keyword>
<evidence type="ECO:0000256" key="1">
    <source>
        <dbReference type="ARBA" id="ARBA00004651"/>
    </source>
</evidence>
<dbReference type="RefSeq" id="WP_123303399.1">
    <property type="nucleotide sequence ID" value="NZ_RKHK01000001.1"/>
</dbReference>
<organism evidence="10 11">
    <name type="scientific">Bogoriella caseilytica</name>
    <dbReference type="NCBI Taxonomy" id="56055"/>
    <lineage>
        <taxon>Bacteria</taxon>
        <taxon>Bacillati</taxon>
        <taxon>Actinomycetota</taxon>
        <taxon>Actinomycetes</taxon>
        <taxon>Micrococcales</taxon>
        <taxon>Bogoriellaceae</taxon>
        <taxon>Bogoriella</taxon>
    </lineage>
</organism>
<comment type="subcellular location">
    <subcellularLocation>
        <location evidence="1 7">Cell membrane</location>
        <topology evidence="1 7">Multi-pass membrane protein</topology>
    </subcellularLocation>
</comment>
<reference evidence="10 11" key="1">
    <citation type="submission" date="2018-11" db="EMBL/GenBank/DDBJ databases">
        <title>Sequencing the genomes of 1000 actinobacteria strains.</title>
        <authorList>
            <person name="Klenk H.-P."/>
        </authorList>
    </citation>
    <scope>NUCLEOTIDE SEQUENCE [LARGE SCALE GENOMIC DNA]</scope>
    <source>
        <strain evidence="10 11">DSM 11294</strain>
    </source>
</reference>
<proteinExistence type="inferred from homology"/>
<comment type="similarity">
    <text evidence="7">Belongs to the binding-protein-dependent transport system permease family.</text>
</comment>
<dbReference type="NCBIfam" id="TIGR01097">
    <property type="entry name" value="PhnE"/>
    <property type="match status" value="1"/>
</dbReference>
<feature type="transmembrane region" description="Helical" evidence="7">
    <location>
        <begin position="31"/>
        <end position="51"/>
    </location>
</feature>
<comment type="caution">
    <text evidence="10">The sequence shown here is derived from an EMBL/GenBank/DDBJ whole genome shotgun (WGS) entry which is preliminary data.</text>
</comment>
<evidence type="ECO:0000256" key="4">
    <source>
        <dbReference type="ARBA" id="ARBA00022692"/>
    </source>
</evidence>
<protein>
    <submittedName>
        <fullName evidence="10">Phosphonate transport system permease protein</fullName>
    </submittedName>
</protein>
<feature type="transmembrane region" description="Helical" evidence="7">
    <location>
        <begin position="210"/>
        <end position="234"/>
    </location>
</feature>
<evidence type="ECO:0000256" key="2">
    <source>
        <dbReference type="ARBA" id="ARBA00022448"/>
    </source>
</evidence>
<feature type="domain" description="ABC transmembrane type-1" evidence="9">
    <location>
        <begin position="156"/>
        <end position="344"/>
    </location>
</feature>
<dbReference type="CDD" id="cd06261">
    <property type="entry name" value="TM_PBP2"/>
    <property type="match status" value="1"/>
</dbReference>
<feature type="region of interest" description="Disordered" evidence="8">
    <location>
        <begin position="1"/>
        <end position="28"/>
    </location>
</feature>
<dbReference type="AlphaFoldDB" id="A0A3N2BCD5"/>
<accession>A0A3N2BCD5</accession>
<feature type="transmembrane region" description="Helical" evidence="7">
    <location>
        <begin position="160"/>
        <end position="181"/>
    </location>
</feature>
<feature type="transmembrane region" description="Helical" evidence="7">
    <location>
        <begin position="294"/>
        <end position="314"/>
    </location>
</feature>
<dbReference type="Pfam" id="PF00528">
    <property type="entry name" value="BPD_transp_1"/>
    <property type="match status" value="1"/>
</dbReference>
<keyword evidence="3" id="KW-1003">Cell membrane</keyword>
<evidence type="ECO:0000256" key="5">
    <source>
        <dbReference type="ARBA" id="ARBA00022989"/>
    </source>
</evidence>
<dbReference type="InterPro" id="IPR000515">
    <property type="entry name" value="MetI-like"/>
</dbReference>
<dbReference type="PANTHER" id="PTHR30043">
    <property type="entry name" value="PHOSPHONATES TRANSPORT SYSTEM PERMEASE PROTEIN"/>
    <property type="match status" value="1"/>
</dbReference>
<evidence type="ECO:0000259" key="9">
    <source>
        <dbReference type="PROSITE" id="PS50928"/>
    </source>
</evidence>
<sequence>MTTTTTSGSSAAPGVTGETKKSWPEKPRPSGARYAALVVVALVATAVFWLTSTAEWTIGEGTVTIGEDEVSLLPVWPLFGAVLMIGGLALCWRVRASSTSAAGLTGFLIVSQWAGKAVDFDLLDIYRRWENVQLLLTRFDFFQPDWQHLWRVRHLWLDTIYMAIVATLIGCLIGLVLALLASPVSSPNKVVSQTVKAINSVIRSIPDVGWALLFVAFIGGTTHGLGILAGILALTMFNIGVVAKLVGESIDGVNLGPIEAADASGANLLQRNRMAVLPQVMPSYVSYSLYVFELNIRASAAIGIVGVAGIGQQIMLQFSDFRFDRVSAILAALIVVVLLVDLFSMWARRKLI</sequence>
<evidence type="ECO:0000256" key="3">
    <source>
        <dbReference type="ARBA" id="ARBA00022475"/>
    </source>
</evidence>
<dbReference type="PROSITE" id="PS50928">
    <property type="entry name" value="ABC_TM1"/>
    <property type="match status" value="1"/>
</dbReference>
<dbReference type="InterPro" id="IPR005769">
    <property type="entry name" value="PhnE/PtxC"/>
</dbReference>
<evidence type="ECO:0000313" key="11">
    <source>
        <dbReference type="Proteomes" id="UP000280668"/>
    </source>
</evidence>
<feature type="compositionally biased region" description="Basic and acidic residues" evidence="8">
    <location>
        <begin position="18"/>
        <end position="28"/>
    </location>
</feature>
<keyword evidence="6 7" id="KW-0472">Membrane</keyword>
<keyword evidence="11" id="KW-1185">Reference proteome</keyword>
<dbReference type="PANTHER" id="PTHR30043:SF1">
    <property type="entry name" value="ABC TRANSPORT SYSTEM PERMEASE PROTEIN P69"/>
    <property type="match status" value="1"/>
</dbReference>
<dbReference type="Gene3D" id="1.10.3720.10">
    <property type="entry name" value="MetI-like"/>
    <property type="match status" value="1"/>
</dbReference>
<evidence type="ECO:0000313" key="10">
    <source>
        <dbReference type="EMBL" id="ROR72895.1"/>
    </source>
</evidence>
<dbReference type="GO" id="GO:0015416">
    <property type="term" value="F:ABC-type phosphonate transporter activity"/>
    <property type="evidence" value="ECO:0007669"/>
    <property type="project" value="InterPro"/>
</dbReference>
<feature type="transmembrane region" description="Helical" evidence="7">
    <location>
        <begin position="326"/>
        <end position="347"/>
    </location>
</feature>
<keyword evidence="5 7" id="KW-1133">Transmembrane helix</keyword>
<gene>
    <name evidence="10" type="ORF">EDD31_1256</name>
</gene>
<dbReference type="EMBL" id="RKHK01000001">
    <property type="protein sequence ID" value="ROR72895.1"/>
    <property type="molecule type" value="Genomic_DNA"/>
</dbReference>
<keyword evidence="2 7" id="KW-0813">Transport</keyword>
<dbReference type="SUPFAM" id="SSF161098">
    <property type="entry name" value="MetI-like"/>
    <property type="match status" value="1"/>
</dbReference>
<feature type="compositionally biased region" description="Low complexity" evidence="8">
    <location>
        <begin position="1"/>
        <end position="17"/>
    </location>
</feature>
<feature type="transmembrane region" description="Helical" evidence="7">
    <location>
        <begin position="71"/>
        <end position="92"/>
    </location>
</feature>
<dbReference type="InterPro" id="IPR035906">
    <property type="entry name" value="MetI-like_sf"/>
</dbReference>
<evidence type="ECO:0000256" key="6">
    <source>
        <dbReference type="ARBA" id="ARBA00023136"/>
    </source>
</evidence>